<dbReference type="EMBL" id="RRYP01003979">
    <property type="protein sequence ID" value="TNV83278.1"/>
    <property type="molecule type" value="Genomic_DNA"/>
</dbReference>
<name>A0A8J8NXZ4_HALGN</name>
<evidence type="ECO:0000313" key="2">
    <source>
        <dbReference type="Proteomes" id="UP000785679"/>
    </source>
</evidence>
<protein>
    <submittedName>
        <fullName evidence="1">Uncharacterized protein</fullName>
    </submittedName>
</protein>
<gene>
    <name evidence="1" type="ORF">FGO68_gene17473</name>
</gene>
<dbReference type="AlphaFoldDB" id="A0A8J8NXZ4"/>
<reference evidence="1" key="1">
    <citation type="submission" date="2019-06" db="EMBL/GenBank/DDBJ databases">
        <authorList>
            <person name="Zheng W."/>
        </authorList>
    </citation>
    <scope>NUCLEOTIDE SEQUENCE</scope>
    <source>
        <strain evidence="1">QDHG01</strain>
    </source>
</reference>
<sequence>MSDMREPQLPEFAILNSCKDICSTASASYLIFPEENIFNLVRFLQLLRARTVTQAAYLPFISSSVVTVSGSYTTIFAKQTQQSLLSFFFLNLANEPLNNFSKRT</sequence>
<comment type="caution">
    <text evidence="1">The sequence shown here is derived from an EMBL/GenBank/DDBJ whole genome shotgun (WGS) entry which is preliminary data.</text>
</comment>
<evidence type="ECO:0000313" key="1">
    <source>
        <dbReference type="EMBL" id="TNV83278.1"/>
    </source>
</evidence>
<dbReference type="Proteomes" id="UP000785679">
    <property type="component" value="Unassembled WGS sequence"/>
</dbReference>
<keyword evidence="2" id="KW-1185">Reference proteome</keyword>
<accession>A0A8J8NXZ4</accession>
<proteinExistence type="predicted"/>
<organism evidence="1 2">
    <name type="scientific">Halteria grandinella</name>
    <dbReference type="NCBI Taxonomy" id="5974"/>
    <lineage>
        <taxon>Eukaryota</taxon>
        <taxon>Sar</taxon>
        <taxon>Alveolata</taxon>
        <taxon>Ciliophora</taxon>
        <taxon>Intramacronucleata</taxon>
        <taxon>Spirotrichea</taxon>
        <taxon>Stichotrichia</taxon>
        <taxon>Sporadotrichida</taxon>
        <taxon>Halteriidae</taxon>
        <taxon>Halteria</taxon>
    </lineage>
</organism>